<accession>A0A0W0VJY4</accession>
<evidence type="ECO:0000313" key="2">
    <source>
        <dbReference type="Proteomes" id="UP000054997"/>
    </source>
</evidence>
<dbReference type="EMBL" id="LNYK01000025">
    <property type="protein sequence ID" value="KTD20410.1"/>
    <property type="molecule type" value="Genomic_DNA"/>
</dbReference>
<name>A0A0W0VJY4_9GAMM</name>
<evidence type="ECO:0008006" key="3">
    <source>
        <dbReference type="Google" id="ProtNLM"/>
    </source>
</evidence>
<evidence type="ECO:0000313" key="1">
    <source>
        <dbReference type="EMBL" id="KTD20410.1"/>
    </source>
</evidence>
<gene>
    <name evidence="1" type="ORF">Llon_1652</name>
</gene>
<dbReference type="PATRIC" id="fig|45068.5.peg.1790"/>
<sequence>ISSCRISLHIHYEKILLLAAIILREDYQRHLGKKLSRTEFENIIFNPEFKYQIEEYHPISNYFEHHGVTCFTPDPENASMWTYYANEHKGICLEFELDFSKILKPTKYPPSEISRFSSDVSNGNILVSFYLEEHEFVFTKVKYTSNISLFLS</sequence>
<organism evidence="1 2">
    <name type="scientific">Legionella londiniensis</name>
    <dbReference type="NCBI Taxonomy" id="45068"/>
    <lineage>
        <taxon>Bacteria</taxon>
        <taxon>Pseudomonadati</taxon>
        <taxon>Pseudomonadota</taxon>
        <taxon>Gammaproteobacteria</taxon>
        <taxon>Legionellales</taxon>
        <taxon>Legionellaceae</taxon>
        <taxon>Legionella</taxon>
    </lineage>
</organism>
<dbReference type="Proteomes" id="UP000054997">
    <property type="component" value="Unassembled WGS sequence"/>
</dbReference>
<reference evidence="1 2" key="1">
    <citation type="submission" date="2015-11" db="EMBL/GenBank/DDBJ databases">
        <title>Genomic analysis of 38 Legionella species identifies large and diverse effector repertoires.</title>
        <authorList>
            <person name="Burstein D."/>
            <person name="Amaro F."/>
            <person name="Zusman T."/>
            <person name="Lifshitz Z."/>
            <person name="Cohen O."/>
            <person name="Gilbert J.A."/>
            <person name="Pupko T."/>
            <person name="Shuman H.A."/>
            <person name="Segal G."/>
        </authorList>
    </citation>
    <scope>NUCLEOTIDE SEQUENCE [LARGE SCALE GENOMIC DNA]</scope>
    <source>
        <strain evidence="1 2">ATCC 49505</strain>
    </source>
</reference>
<feature type="non-terminal residue" evidence="1">
    <location>
        <position position="1"/>
    </location>
</feature>
<dbReference type="AlphaFoldDB" id="A0A0W0VJY4"/>
<protein>
    <recommendedName>
        <fullName evidence="3">DUF2971 domain-containing protein</fullName>
    </recommendedName>
</protein>
<proteinExistence type="predicted"/>
<dbReference type="STRING" id="45068.Llon_1652"/>
<keyword evidence="2" id="KW-1185">Reference proteome</keyword>
<comment type="caution">
    <text evidence="1">The sequence shown here is derived from an EMBL/GenBank/DDBJ whole genome shotgun (WGS) entry which is preliminary data.</text>
</comment>